<dbReference type="NCBIfam" id="TIGR04183">
    <property type="entry name" value="Por_Secre_tail"/>
    <property type="match status" value="1"/>
</dbReference>
<keyword evidence="1" id="KW-0732">Signal</keyword>
<evidence type="ECO:0000256" key="1">
    <source>
        <dbReference type="SAM" id="SignalP"/>
    </source>
</evidence>
<comment type="caution">
    <text evidence="3">The sequence shown here is derived from an EMBL/GenBank/DDBJ whole genome shotgun (WGS) entry which is preliminary data.</text>
</comment>
<reference evidence="3 4" key="1">
    <citation type="submission" date="2020-04" db="EMBL/GenBank/DDBJ databases">
        <authorList>
            <person name="Yin C."/>
        </authorList>
    </citation>
    <scope>NUCLEOTIDE SEQUENCE [LARGE SCALE GENOMIC DNA]</scope>
    <source>
        <strain evidence="3 4">Ak56</strain>
    </source>
</reference>
<organism evidence="3 4">
    <name type="scientific">Chitinophaga eiseniae</name>
    <dbReference type="NCBI Taxonomy" id="634771"/>
    <lineage>
        <taxon>Bacteria</taxon>
        <taxon>Pseudomonadati</taxon>
        <taxon>Bacteroidota</taxon>
        <taxon>Chitinophagia</taxon>
        <taxon>Chitinophagales</taxon>
        <taxon>Chitinophagaceae</taxon>
        <taxon>Chitinophaga</taxon>
    </lineage>
</organism>
<dbReference type="Proteomes" id="UP000552864">
    <property type="component" value="Unassembled WGS sequence"/>
</dbReference>
<evidence type="ECO:0000259" key="2">
    <source>
        <dbReference type="Pfam" id="PF18962"/>
    </source>
</evidence>
<proteinExistence type="predicted"/>
<accession>A0A847SSY1</accession>
<dbReference type="AlphaFoldDB" id="A0A847SSY1"/>
<dbReference type="RefSeq" id="WP_168742162.1">
    <property type="nucleotide sequence ID" value="NZ_JABAHZ010000009.1"/>
</dbReference>
<dbReference type="InterPro" id="IPR026444">
    <property type="entry name" value="Secre_tail"/>
</dbReference>
<feature type="chain" id="PRO_5032554719" evidence="1">
    <location>
        <begin position="19"/>
        <end position="336"/>
    </location>
</feature>
<dbReference type="PROSITE" id="PS51257">
    <property type="entry name" value="PROKAR_LIPOPROTEIN"/>
    <property type="match status" value="1"/>
</dbReference>
<feature type="domain" description="Secretion system C-terminal sorting" evidence="2">
    <location>
        <begin position="260"/>
        <end position="325"/>
    </location>
</feature>
<dbReference type="EMBL" id="JABAHZ010000009">
    <property type="protein sequence ID" value="NLR82247.1"/>
    <property type="molecule type" value="Genomic_DNA"/>
</dbReference>
<name>A0A847SSY1_9BACT</name>
<feature type="signal peptide" evidence="1">
    <location>
        <begin position="1"/>
        <end position="18"/>
    </location>
</feature>
<evidence type="ECO:0000313" key="3">
    <source>
        <dbReference type="EMBL" id="NLR82247.1"/>
    </source>
</evidence>
<dbReference type="Pfam" id="PF18962">
    <property type="entry name" value="Por_Secre_tail"/>
    <property type="match status" value="1"/>
</dbReference>
<keyword evidence="4" id="KW-1185">Reference proteome</keyword>
<gene>
    <name evidence="3" type="ORF">HGH91_26765</name>
</gene>
<protein>
    <submittedName>
        <fullName evidence="3">T9SS type A sorting domain-containing protein</fullName>
    </submittedName>
</protein>
<sequence length="336" mass="37684">MRNFCFVLLFVISLSACAYSQTIFAPMGAEWYHNQGYGVFHDQVTGNATIQGQACRRITQKAITADFYYQSGFHVYNQADLYVYDNTDTVFVYNNIFHRFTPLYVFNVQAGDTLRLPVFDPTGPYFLNDNDPLGWNYFNRDTDSVTTFIVDSIKTVLYDTSHLKTVFTRNISPSRGIAFSFSQSSKSGAYAEKIGSVGTGFLPQCFSCWQYFDDGAQCSGAIRCYSDSTTIVHLTTGECDEGIKHTTVNSTSLEAAAFFVYPNPASSYVLINGKNVRQVAISDMQGRELLKQEFNAPGQQQYRVDLLGITNGLYLLSIQGDDNYVRSLKLSVTSQY</sequence>
<evidence type="ECO:0000313" key="4">
    <source>
        <dbReference type="Proteomes" id="UP000552864"/>
    </source>
</evidence>